<evidence type="ECO:0000313" key="1">
    <source>
        <dbReference type="EMBL" id="NMF59936.1"/>
    </source>
</evidence>
<proteinExistence type="predicted"/>
<comment type="caution">
    <text evidence="1">The sequence shown here is derived from an EMBL/GenBank/DDBJ whole genome shotgun (WGS) entry which is preliminary data.</text>
</comment>
<reference evidence="1 2" key="1">
    <citation type="submission" date="2020-03" db="EMBL/GenBank/DDBJ databases">
        <title>Draft Genome Sequence of 2-Methylisoborneol Producing Pseudanabaena yagii Strain GIHE-NHR1 Isolated from North Han River in South Korea.</title>
        <authorList>
            <person name="Jeong J."/>
        </authorList>
    </citation>
    <scope>NUCLEOTIDE SEQUENCE [LARGE SCALE GENOMIC DNA]</scope>
    <source>
        <strain evidence="1 2">GIHE-NHR1</strain>
    </source>
</reference>
<evidence type="ECO:0000313" key="2">
    <source>
        <dbReference type="Proteomes" id="UP000738376"/>
    </source>
</evidence>
<dbReference type="InterPro" id="IPR045589">
    <property type="entry name" value="DUF6464"/>
</dbReference>
<dbReference type="EMBL" id="JAAVJL010000002">
    <property type="protein sequence ID" value="NMF59936.1"/>
    <property type="molecule type" value="Genomic_DNA"/>
</dbReference>
<sequence>MLDIVIILLLGIAPPILSLWMLHRAQVTYTQTNRQINTPIIPPAASLKALPPADMICIEGYGYVIGKVSCKYNARSPYIRCAVNPSGPCQDCRYYESL</sequence>
<accession>A0ABX1LY98</accession>
<dbReference type="Proteomes" id="UP000738376">
    <property type="component" value="Unassembled WGS sequence"/>
</dbReference>
<organism evidence="1 2">
    <name type="scientific">Pseudanabaena yagii GIHE-NHR1</name>
    <dbReference type="NCBI Taxonomy" id="2722753"/>
    <lineage>
        <taxon>Bacteria</taxon>
        <taxon>Bacillati</taxon>
        <taxon>Cyanobacteriota</taxon>
        <taxon>Cyanophyceae</taxon>
        <taxon>Pseudanabaenales</taxon>
        <taxon>Pseudanabaenaceae</taxon>
        <taxon>Pseudanabaena</taxon>
        <taxon>Pseudanabaena yagii</taxon>
    </lineage>
</organism>
<dbReference type="RefSeq" id="WP_169364903.1">
    <property type="nucleotide sequence ID" value="NZ_JAAVJL010000002.1"/>
</dbReference>
<protein>
    <submittedName>
        <fullName evidence="1">Uncharacterized protein</fullName>
    </submittedName>
</protein>
<dbReference type="Pfam" id="PF20065">
    <property type="entry name" value="DUF6464"/>
    <property type="match status" value="1"/>
</dbReference>
<keyword evidence="2" id="KW-1185">Reference proteome</keyword>
<gene>
    <name evidence="1" type="ORF">HC246_18395</name>
</gene>
<name>A0ABX1LY98_9CYAN</name>